<evidence type="ECO:0000256" key="2">
    <source>
        <dbReference type="ARBA" id="ARBA00022516"/>
    </source>
</evidence>
<keyword evidence="6 10" id="KW-1133">Transmembrane helix</keyword>
<keyword evidence="9 10" id="KW-0275">Fatty acid biosynthesis</keyword>
<dbReference type="GO" id="GO:0005789">
    <property type="term" value="C:endoplasmic reticulum membrane"/>
    <property type="evidence" value="ECO:0007669"/>
    <property type="project" value="TreeGrafter"/>
</dbReference>
<evidence type="ECO:0000256" key="9">
    <source>
        <dbReference type="ARBA" id="ARBA00023160"/>
    </source>
</evidence>
<dbReference type="InterPro" id="IPR002076">
    <property type="entry name" value="ELO_fam"/>
</dbReference>
<dbReference type="GO" id="GO:0009922">
    <property type="term" value="F:fatty acid elongase activity"/>
    <property type="evidence" value="ECO:0007669"/>
    <property type="project" value="UniProtKB-EC"/>
</dbReference>
<dbReference type="GO" id="GO:0034625">
    <property type="term" value="P:fatty acid elongation, monounsaturated fatty acid"/>
    <property type="evidence" value="ECO:0007669"/>
    <property type="project" value="TreeGrafter"/>
</dbReference>
<comment type="subcellular location">
    <subcellularLocation>
        <location evidence="1">Membrane</location>
        <topology evidence="1">Multi-pass membrane protein</topology>
    </subcellularLocation>
</comment>
<keyword evidence="5 10" id="KW-0276">Fatty acid metabolism</keyword>
<keyword evidence="4 10" id="KW-0812">Transmembrane</keyword>
<name>A0A131YNE2_RHIAP</name>
<evidence type="ECO:0000256" key="8">
    <source>
        <dbReference type="ARBA" id="ARBA00023136"/>
    </source>
</evidence>
<dbReference type="GO" id="GO:0042761">
    <property type="term" value="P:very long-chain fatty acid biosynthetic process"/>
    <property type="evidence" value="ECO:0007669"/>
    <property type="project" value="TreeGrafter"/>
</dbReference>
<dbReference type="EC" id="2.3.1.199" evidence="10"/>
<dbReference type="GO" id="GO:0034626">
    <property type="term" value="P:fatty acid elongation, polyunsaturated fatty acid"/>
    <property type="evidence" value="ECO:0007669"/>
    <property type="project" value="TreeGrafter"/>
</dbReference>
<accession>A0A131YNE2</accession>
<evidence type="ECO:0000256" key="10">
    <source>
        <dbReference type="RuleBase" id="RU361115"/>
    </source>
</evidence>
<evidence type="ECO:0000256" key="6">
    <source>
        <dbReference type="ARBA" id="ARBA00022989"/>
    </source>
</evidence>
<dbReference type="Pfam" id="PF01151">
    <property type="entry name" value="ELO"/>
    <property type="match status" value="1"/>
</dbReference>
<evidence type="ECO:0000256" key="7">
    <source>
        <dbReference type="ARBA" id="ARBA00023098"/>
    </source>
</evidence>
<feature type="transmembrane region" description="Helical" evidence="10">
    <location>
        <begin position="23"/>
        <end position="44"/>
    </location>
</feature>
<organism evidence="11">
    <name type="scientific">Rhipicephalus appendiculatus</name>
    <name type="common">Brown ear tick</name>
    <dbReference type="NCBI Taxonomy" id="34631"/>
    <lineage>
        <taxon>Eukaryota</taxon>
        <taxon>Metazoa</taxon>
        <taxon>Ecdysozoa</taxon>
        <taxon>Arthropoda</taxon>
        <taxon>Chelicerata</taxon>
        <taxon>Arachnida</taxon>
        <taxon>Acari</taxon>
        <taxon>Parasitiformes</taxon>
        <taxon>Ixodida</taxon>
        <taxon>Ixodoidea</taxon>
        <taxon>Ixodidae</taxon>
        <taxon>Rhipicephalinae</taxon>
        <taxon>Rhipicephalus</taxon>
        <taxon>Rhipicephalus</taxon>
    </lineage>
</organism>
<reference evidence="11" key="1">
    <citation type="journal article" date="2016" name="Ticks Tick Borne Dis.">
        <title>De novo assembly and annotation of the salivary gland transcriptome of Rhipicephalus appendiculatus male and female ticks during blood feeding.</title>
        <authorList>
            <person name="de Castro M.H."/>
            <person name="de Klerk D."/>
            <person name="Pienaar R."/>
            <person name="Latif A.A."/>
            <person name="Rees D.J."/>
            <person name="Mans B.J."/>
        </authorList>
    </citation>
    <scope>NUCLEOTIDE SEQUENCE</scope>
    <source>
        <tissue evidence="11">Salivary glands</tissue>
    </source>
</reference>
<dbReference type="PANTHER" id="PTHR11157:SF69">
    <property type="entry name" value="ELONGATION OF VERY LONG CHAIN FATTY ACIDS PROTEIN 7"/>
    <property type="match status" value="1"/>
</dbReference>
<dbReference type="AlphaFoldDB" id="A0A131YNE2"/>
<keyword evidence="8 10" id="KW-0472">Membrane</keyword>
<proteinExistence type="inferred from homology"/>
<evidence type="ECO:0000256" key="4">
    <source>
        <dbReference type="ARBA" id="ARBA00022692"/>
    </source>
</evidence>
<evidence type="ECO:0000256" key="5">
    <source>
        <dbReference type="ARBA" id="ARBA00022832"/>
    </source>
</evidence>
<dbReference type="GO" id="GO:0030148">
    <property type="term" value="P:sphingolipid biosynthetic process"/>
    <property type="evidence" value="ECO:0007669"/>
    <property type="project" value="TreeGrafter"/>
</dbReference>
<keyword evidence="2 10" id="KW-0444">Lipid biosynthesis</keyword>
<feature type="transmembrane region" description="Helical" evidence="10">
    <location>
        <begin position="231"/>
        <end position="252"/>
    </location>
</feature>
<keyword evidence="7 10" id="KW-0443">Lipid metabolism</keyword>
<feature type="transmembrane region" description="Helical" evidence="10">
    <location>
        <begin position="65"/>
        <end position="83"/>
    </location>
</feature>
<sequence length="296" mass="34470">MASKRNFDPAVHWFPDWDNRTRGWPLVGNPIPLIAICLLYVYAVKIVGPKWMRDRKPFELRALMAIYNFALVIVNSFFVWAFVRHGYIAKGYKVIGQSNDYSTDPLTMHIVHLTWWYYVLRLFEFLDTVFFVMRKKYAQVTPLHVFHHVVVAWNMWMNLSFGGQGQTMFVTVVNSSVHVVMYSYYFLSGLGPAFQRFLWWKRYLTQLQLTQFVTVCLHSLSYLYYKEGTIPGFTFIMVSEAAVFLVWFLSFYSNAYRKGGRSTLDIVSSRALAAKEALAKVASSCCPEPLNENKDE</sequence>
<feature type="transmembrane region" description="Helical" evidence="10">
    <location>
        <begin position="115"/>
        <end position="133"/>
    </location>
</feature>
<evidence type="ECO:0000256" key="1">
    <source>
        <dbReference type="ARBA" id="ARBA00004141"/>
    </source>
</evidence>
<comment type="catalytic activity">
    <reaction evidence="10">
        <text>a very-long-chain acyl-CoA + malonyl-CoA + H(+) = a very-long-chain 3-oxoacyl-CoA + CO2 + CoA</text>
        <dbReference type="Rhea" id="RHEA:32727"/>
        <dbReference type="ChEBI" id="CHEBI:15378"/>
        <dbReference type="ChEBI" id="CHEBI:16526"/>
        <dbReference type="ChEBI" id="CHEBI:57287"/>
        <dbReference type="ChEBI" id="CHEBI:57384"/>
        <dbReference type="ChEBI" id="CHEBI:90725"/>
        <dbReference type="ChEBI" id="CHEBI:90736"/>
        <dbReference type="EC" id="2.3.1.199"/>
    </reaction>
</comment>
<dbReference type="EMBL" id="GEDV01008607">
    <property type="protein sequence ID" value="JAP79950.1"/>
    <property type="molecule type" value="Transcribed_RNA"/>
</dbReference>
<comment type="similarity">
    <text evidence="10">Belongs to the ELO family.</text>
</comment>
<evidence type="ECO:0000313" key="11">
    <source>
        <dbReference type="EMBL" id="JAP79950.1"/>
    </source>
</evidence>
<dbReference type="PANTHER" id="PTHR11157">
    <property type="entry name" value="FATTY ACID ACYL TRANSFERASE-RELATED"/>
    <property type="match status" value="1"/>
</dbReference>
<comment type="caution">
    <text evidence="10">Lacks conserved residue(s) required for the propagation of feature annotation.</text>
</comment>
<keyword evidence="3 10" id="KW-0808">Transferase</keyword>
<protein>
    <recommendedName>
        <fullName evidence="10">Elongation of very long chain fatty acids protein</fullName>
        <ecNumber evidence="10">2.3.1.199</ecNumber>
    </recommendedName>
    <alternativeName>
        <fullName evidence="10">Very-long-chain 3-oxoacyl-CoA synthase</fullName>
    </alternativeName>
</protein>
<evidence type="ECO:0000256" key="3">
    <source>
        <dbReference type="ARBA" id="ARBA00022679"/>
    </source>
</evidence>
<dbReference type="GO" id="GO:0019367">
    <property type="term" value="P:fatty acid elongation, saturated fatty acid"/>
    <property type="evidence" value="ECO:0007669"/>
    <property type="project" value="TreeGrafter"/>
</dbReference>